<dbReference type="InterPro" id="IPR028978">
    <property type="entry name" value="Chorismate_lyase_/UTRA_dom_sf"/>
</dbReference>
<feature type="domain" description="UbiC transcription regulator-associated" evidence="2">
    <location>
        <begin position="40"/>
        <end position="181"/>
    </location>
</feature>
<dbReference type="InterPro" id="IPR011663">
    <property type="entry name" value="UTRA"/>
</dbReference>
<gene>
    <name evidence="3" type="ORF">GCM10011609_13170</name>
</gene>
<organism evidence="3 4">
    <name type="scientific">Lentzea pudingi</name>
    <dbReference type="NCBI Taxonomy" id="1789439"/>
    <lineage>
        <taxon>Bacteria</taxon>
        <taxon>Bacillati</taxon>
        <taxon>Actinomycetota</taxon>
        <taxon>Actinomycetes</taxon>
        <taxon>Pseudonocardiales</taxon>
        <taxon>Pseudonocardiaceae</taxon>
        <taxon>Lentzea</taxon>
    </lineage>
</organism>
<dbReference type="EMBL" id="BMNC01000002">
    <property type="protein sequence ID" value="GGM78790.1"/>
    <property type="molecule type" value="Genomic_DNA"/>
</dbReference>
<keyword evidence="4" id="KW-1185">Reference proteome</keyword>
<dbReference type="SUPFAM" id="SSF64288">
    <property type="entry name" value="Chorismate lyase-like"/>
    <property type="match status" value="1"/>
</dbReference>
<name>A0ABQ2HEJ0_9PSEU</name>
<dbReference type="Proteomes" id="UP000597656">
    <property type="component" value="Unassembled WGS sequence"/>
</dbReference>
<sequence>MVKPPDQGDRAMTNASPWTSVSMPYVSGQRGDAWGAEAAAHGGTGTQKLLGVEEVPAPAVVAHMLGLAADDPVIVRRRLMLFDDHPVEITDSYYPAAIARSTRLAEARKIPGGAVALLADIGHRPSHVREDVSARLATPDEQALLRLGVQSCVLLLARTLFAEKDLPVEASVMTMTADGRRLRYELTP</sequence>
<accession>A0ABQ2HEJ0</accession>
<dbReference type="PANTHER" id="PTHR44846:SF17">
    <property type="entry name" value="GNTR-FAMILY TRANSCRIPTIONAL REGULATOR"/>
    <property type="match status" value="1"/>
</dbReference>
<dbReference type="Gene3D" id="3.40.1410.10">
    <property type="entry name" value="Chorismate lyase-like"/>
    <property type="match status" value="1"/>
</dbReference>
<evidence type="ECO:0000313" key="3">
    <source>
        <dbReference type="EMBL" id="GGM78790.1"/>
    </source>
</evidence>
<feature type="region of interest" description="Disordered" evidence="1">
    <location>
        <begin position="1"/>
        <end position="21"/>
    </location>
</feature>
<dbReference type="InterPro" id="IPR050679">
    <property type="entry name" value="Bact_HTH_transcr_reg"/>
</dbReference>
<dbReference type="SMART" id="SM00866">
    <property type="entry name" value="UTRA"/>
    <property type="match status" value="1"/>
</dbReference>
<proteinExistence type="predicted"/>
<dbReference type="Pfam" id="PF07702">
    <property type="entry name" value="UTRA"/>
    <property type="match status" value="1"/>
</dbReference>
<evidence type="ECO:0000256" key="1">
    <source>
        <dbReference type="SAM" id="MobiDB-lite"/>
    </source>
</evidence>
<reference evidence="4" key="1">
    <citation type="journal article" date="2019" name="Int. J. Syst. Evol. Microbiol.">
        <title>The Global Catalogue of Microorganisms (GCM) 10K type strain sequencing project: providing services to taxonomists for standard genome sequencing and annotation.</title>
        <authorList>
            <consortium name="The Broad Institute Genomics Platform"/>
            <consortium name="The Broad Institute Genome Sequencing Center for Infectious Disease"/>
            <person name="Wu L."/>
            <person name="Ma J."/>
        </authorList>
    </citation>
    <scope>NUCLEOTIDE SEQUENCE [LARGE SCALE GENOMIC DNA]</scope>
    <source>
        <strain evidence="4">CGMCC 4.7319</strain>
    </source>
</reference>
<dbReference type="PANTHER" id="PTHR44846">
    <property type="entry name" value="MANNOSYL-D-GLYCERATE TRANSPORT/METABOLISM SYSTEM REPRESSOR MNGR-RELATED"/>
    <property type="match status" value="1"/>
</dbReference>
<evidence type="ECO:0000259" key="2">
    <source>
        <dbReference type="SMART" id="SM00866"/>
    </source>
</evidence>
<comment type="caution">
    <text evidence="3">The sequence shown here is derived from an EMBL/GenBank/DDBJ whole genome shotgun (WGS) entry which is preliminary data.</text>
</comment>
<protein>
    <recommendedName>
        <fullName evidence="2">UbiC transcription regulator-associated domain-containing protein</fullName>
    </recommendedName>
</protein>
<evidence type="ECO:0000313" key="4">
    <source>
        <dbReference type="Proteomes" id="UP000597656"/>
    </source>
</evidence>